<protein>
    <submittedName>
        <fullName evidence="2">Uncharacterized protein</fullName>
    </submittedName>
</protein>
<dbReference type="RefSeq" id="XP_033689544.1">
    <property type="nucleotide sequence ID" value="XM_033819804.1"/>
</dbReference>
<organism evidence="2 3">
    <name type="scientific">Trematosphaeria pertusa</name>
    <dbReference type="NCBI Taxonomy" id="390896"/>
    <lineage>
        <taxon>Eukaryota</taxon>
        <taxon>Fungi</taxon>
        <taxon>Dikarya</taxon>
        <taxon>Ascomycota</taxon>
        <taxon>Pezizomycotina</taxon>
        <taxon>Dothideomycetes</taxon>
        <taxon>Pleosporomycetidae</taxon>
        <taxon>Pleosporales</taxon>
        <taxon>Massarineae</taxon>
        <taxon>Trematosphaeriaceae</taxon>
        <taxon>Trematosphaeria</taxon>
    </lineage>
</organism>
<evidence type="ECO:0000256" key="1">
    <source>
        <dbReference type="SAM" id="MobiDB-lite"/>
    </source>
</evidence>
<dbReference type="EMBL" id="ML987190">
    <property type="protein sequence ID" value="KAF2254540.1"/>
    <property type="molecule type" value="Genomic_DNA"/>
</dbReference>
<reference evidence="2" key="1">
    <citation type="journal article" date="2020" name="Stud. Mycol.">
        <title>101 Dothideomycetes genomes: a test case for predicting lifestyles and emergence of pathogens.</title>
        <authorList>
            <person name="Haridas S."/>
            <person name="Albert R."/>
            <person name="Binder M."/>
            <person name="Bloem J."/>
            <person name="Labutti K."/>
            <person name="Salamov A."/>
            <person name="Andreopoulos B."/>
            <person name="Baker S."/>
            <person name="Barry K."/>
            <person name="Bills G."/>
            <person name="Bluhm B."/>
            <person name="Cannon C."/>
            <person name="Castanera R."/>
            <person name="Culley D."/>
            <person name="Daum C."/>
            <person name="Ezra D."/>
            <person name="Gonzalez J."/>
            <person name="Henrissat B."/>
            <person name="Kuo A."/>
            <person name="Liang C."/>
            <person name="Lipzen A."/>
            <person name="Lutzoni F."/>
            <person name="Magnuson J."/>
            <person name="Mondo S."/>
            <person name="Nolan M."/>
            <person name="Ohm R."/>
            <person name="Pangilinan J."/>
            <person name="Park H.-J."/>
            <person name="Ramirez L."/>
            <person name="Alfaro M."/>
            <person name="Sun H."/>
            <person name="Tritt A."/>
            <person name="Yoshinaga Y."/>
            <person name="Zwiers L.-H."/>
            <person name="Turgeon B."/>
            <person name="Goodwin S."/>
            <person name="Spatafora J."/>
            <person name="Crous P."/>
            <person name="Grigoriev I."/>
        </authorList>
    </citation>
    <scope>NUCLEOTIDE SEQUENCE</scope>
    <source>
        <strain evidence="2">CBS 122368</strain>
    </source>
</reference>
<dbReference type="Proteomes" id="UP000800094">
    <property type="component" value="Unassembled WGS sequence"/>
</dbReference>
<dbReference type="AlphaFoldDB" id="A0A6A6IY40"/>
<feature type="compositionally biased region" description="Basic and acidic residues" evidence="1">
    <location>
        <begin position="81"/>
        <end position="93"/>
    </location>
</feature>
<accession>A0A6A6IY40</accession>
<sequence>MIIAQVHGMGVPPYKTSGKMTRNSQVGLQKLGEVEYFRPFACCVRHPRRDRELSWRRLCPCVWLSTFQGSPLHPTRMLTESTRRTSRDWDGGG</sequence>
<keyword evidence="3" id="KW-1185">Reference proteome</keyword>
<dbReference type="GeneID" id="54573134"/>
<proteinExistence type="predicted"/>
<evidence type="ECO:0000313" key="2">
    <source>
        <dbReference type="EMBL" id="KAF2254540.1"/>
    </source>
</evidence>
<gene>
    <name evidence="2" type="ORF">BU26DRAFT_140220</name>
</gene>
<name>A0A6A6IY40_9PLEO</name>
<feature type="region of interest" description="Disordered" evidence="1">
    <location>
        <begin position="74"/>
        <end position="93"/>
    </location>
</feature>
<evidence type="ECO:0000313" key="3">
    <source>
        <dbReference type="Proteomes" id="UP000800094"/>
    </source>
</evidence>